<keyword evidence="5 10" id="KW-0067">ATP-binding</keyword>
<dbReference type="InterPro" id="IPR013760">
    <property type="entry name" value="Topo_IIA-like_dom_sf"/>
</dbReference>
<feature type="binding site" evidence="10">
    <location>
        <position position="443"/>
    </location>
    <ligand>
        <name>Mg(2+)</name>
        <dbReference type="ChEBI" id="CHEBI:18420"/>
        <label>1</label>
        <note>catalytic</note>
    </ligand>
</feature>
<comment type="caution">
    <text evidence="12">The sequence shown here is derived from an EMBL/GenBank/DDBJ whole genome shotgun (WGS) entry which is preliminary data.</text>
</comment>
<evidence type="ECO:0000256" key="9">
    <source>
        <dbReference type="ARBA" id="ARBA00023235"/>
    </source>
</evidence>
<comment type="subunit">
    <text evidence="10">Heterotetramer, composed of two GyrA and two GyrB chains. In the heterotetramer, GyrA contains the active site tyrosine that forms a transient covalent intermediate with DNA, while GyrB binds cofactors and catalyzes ATP hydrolysis.</text>
</comment>
<dbReference type="InterPro" id="IPR003594">
    <property type="entry name" value="HATPase_dom"/>
</dbReference>
<comment type="subcellular location">
    <subcellularLocation>
        <location evidence="10">Cytoplasm</location>
    </subcellularLocation>
</comment>
<dbReference type="GO" id="GO:0006265">
    <property type="term" value="P:DNA topological change"/>
    <property type="evidence" value="ECO:0007669"/>
    <property type="project" value="UniProtKB-UniRule"/>
</dbReference>
<dbReference type="SUPFAM" id="SSF55874">
    <property type="entry name" value="ATPase domain of HSP90 chaperone/DNA topoisomerase II/histidine kinase"/>
    <property type="match status" value="1"/>
</dbReference>
<keyword evidence="4 10" id="KW-0547">Nucleotide-binding</keyword>
<dbReference type="NCBIfam" id="TIGR01059">
    <property type="entry name" value="gyrB"/>
    <property type="match status" value="1"/>
</dbReference>
<dbReference type="Pfam" id="PF00204">
    <property type="entry name" value="DNA_gyraseB"/>
    <property type="match status" value="1"/>
</dbReference>
<dbReference type="InterPro" id="IPR011557">
    <property type="entry name" value="GyrB"/>
</dbReference>
<keyword evidence="9 10" id="KW-0413">Isomerase</keyword>
<evidence type="ECO:0000256" key="1">
    <source>
        <dbReference type="ARBA" id="ARBA00000185"/>
    </source>
</evidence>
<dbReference type="NCBIfam" id="NF004189">
    <property type="entry name" value="PRK05644.1"/>
    <property type="match status" value="1"/>
</dbReference>
<dbReference type="GO" id="GO:0034335">
    <property type="term" value="F:DNA negative supercoiling activity"/>
    <property type="evidence" value="ECO:0007669"/>
    <property type="project" value="UniProtKB-ARBA"/>
</dbReference>
<dbReference type="InterPro" id="IPR013759">
    <property type="entry name" value="Topo_IIA_B_C"/>
</dbReference>
<dbReference type="GO" id="GO:0005524">
    <property type="term" value="F:ATP binding"/>
    <property type="evidence" value="ECO:0007669"/>
    <property type="project" value="UniProtKB-UniRule"/>
</dbReference>
<dbReference type="GO" id="GO:0046872">
    <property type="term" value="F:metal ion binding"/>
    <property type="evidence" value="ECO:0007669"/>
    <property type="project" value="UniProtKB-KW"/>
</dbReference>
<comment type="similarity">
    <text evidence="2 10">Belongs to the type II topoisomerase GyrB family.</text>
</comment>
<keyword evidence="3 10" id="KW-0479">Metal-binding</keyword>
<dbReference type="SUPFAM" id="SSF56719">
    <property type="entry name" value="Type II DNA topoisomerase"/>
    <property type="match status" value="1"/>
</dbReference>
<dbReference type="PRINTS" id="PR01159">
    <property type="entry name" value="DNAGYRASEB"/>
</dbReference>
<dbReference type="Gene3D" id="3.30.565.10">
    <property type="entry name" value="Histidine kinase-like ATPase, C-terminal domain"/>
    <property type="match status" value="1"/>
</dbReference>
<dbReference type="EMBL" id="JABAHZ010000002">
    <property type="protein sequence ID" value="NLR79303.1"/>
    <property type="molecule type" value="Genomic_DNA"/>
</dbReference>
<dbReference type="InterPro" id="IPR036890">
    <property type="entry name" value="HATPase_C_sf"/>
</dbReference>
<evidence type="ECO:0000313" key="12">
    <source>
        <dbReference type="EMBL" id="NLR79303.1"/>
    </source>
</evidence>
<dbReference type="CDD" id="cd03366">
    <property type="entry name" value="TOPRIM_TopoIIA_GyrB"/>
    <property type="match status" value="1"/>
</dbReference>
<dbReference type="FunFam" id="3.30.230.10:FF:000005">
    <property type="entry name" value="DNA gyrase subunit B"/>
    <property type="match status" value="1"/>
</dbReference>
<dbReference type="InterPro" id="IPR006171">
    <property type="entry name" value="TOPRIM_dom"/>
</dbReference>
<keyword evidence="8" id="KW-0238">DNA-binding</keyword>
<dbReference type="InterPro" id="IPR001241">
    <property type="entry name" value="Topo_IIA"/>
</dbReference>
<evidence type="ECO:0000256" key="6">
    <source>
        <dbReference type="ARBA" id="ARBA00022842"/>
    </source>
</evidence>
<dbReference type="SMART" id="SM00387">
    <property type="entry name" value="HATPase_c"/>
    <property type="match status" value="1"/>
</dbReference>
<dbReference type="InterPro" id="IPR002288">
    <property type="entry name" value="DNA_gyrase_B_C"/>
</dbReference>
<dbReference type="RefSeq" id="WP_168738619.1">
    <property type="nucleotide sequence ID" value="NZ_JABAHZ010000002.1"/>
</dbReference>
<gene>
    <name evidence="10 12" type="primary">gyrB</name>
    <name evidence="12" type="ORF">HGH91_11740</name>
</gene>
<evidence type="ECO:0000256" key="10">
    <source>
        <dbReference type="HAMAP-Rule" id="MF_01898"/>
    </source>
</evidence>
<feature type="binding site" evidence="10">
    <location>
        <position position="521"/>
    </location>
    <ligand>
        <name>Mg(2+)</name>
        <dbReference type="ChEBI" id="CHEBI:18420"/>
        <label>2</label>
    </ligand>
</feature>
<dbReference type="FunFam" id="3.30.565.10:FF:000002">
    <property type="entry name" value="DNA gyrase subunit B"/>
    <property type="match status" value="1"/>
</dbReference>
<dbReference type="CDD" id="cd00822">
    <property type="entry name" value="TopoII_Trans_DNA_gyrase"/>
    <property type="match status" value="1"/>
</dbReference>
<comment type="cofactor">
    <cofactor evidence="10">
        <name>Mg(2+)</name>
        <dbReference type="ChEBI" id="CHEBI:18420"/>
    </cofactor>
    <cofactor evidence="10">
        <name>Mn(2+)</name>
        <dbReference type="ChEBI" id="CHEBI:29035"/>
    </cofactor>
    <cofactor evidence="10">
        <name>Ca(2+)</name>
        <dbReference type="ChEBI" id="CHEBI:29108"/>
    </cofactor>
    <text evidence="10">Binds two Mg(2+) per subunit. The magnesium ions form salt bridges with both the protein and the DNA. Can also accept other divalent metal cations, such as Mn(2+) or Ca(2+).</text>
</comment>
<dbReference type="CDD" id="cd16928">
    <property type="entry name" value="HATPase_GyrB-like"/>
    <property type="match status" value="1"/>
</dbReference>
<proteinExistence type="inferred from homology"/>
<dbReference type="SMART" id="SM00433">
    <property type="entry name" value="TOP2c"/>
    <property type="match status" value="1"/>
</dbReference>
<dbReference type="AlphaFoldDB" id="A0A847SHS3"/>
<protein>
    <recommendedName>
        <fullName evidence="10">DNA gyrase subunit B</fullName>
        <ecNumber evidence="10">5.6.2.2</ecNumber>
    </recommendedName>
</protein>
<keyword evidence="6 10" id="KW-0460">Magnesium</keyword>
<feature type="site" description="Interaction with DNA" evidence="10">
    <location>
        <position position="468"/>
    </location>
</feature>
<dbReference type="SUPFAM" id="SSF54211">
    <property type="entry name" value="Ribosomal protein S5 domain 2-like"/>
    <property type="match status" value="1"/>
</dbReference>
<dbReference type="Proteomes" id="UP000552864">
    <property type="component" value="Unassembled WGS sequence"/>
</dbReference>
<dbReference type="InterPro" id="IPR014721">
    <property type="entry name" value="Ribsml_uS5_D2-typ_fold_subgr"/>
</dbReference>
<dbReference type="Gene3D" id="3.30.230.10">
    <property type="match status" value="1"/>
</dbReference>
<evidence type="ECO:0000256" key="3">
    <source>
        <dbReference type="ARBA" id="ARBA00022723"/>
    </source>
</evidence>
<sequence length="660" mass="73032">MSEELVQAPSPSSNGYDAGSIQILEGLEAVRKRPAMYIGDIGIKGLHHLVYEVVDNSIDEALAGYCKNIDVTILEDNSIRVKDDGRGIPTGIIPKEGRSALEVVMTVLHAGGKFDKNTYKVSGGLHGVGVSCVNALSEVLNVTVEREGKIFQQEYHRGIPQYAVREIGDSGATGTTTHFKPDGEIFKDTTYNREILAGRLRELSYLNRKIKITLSDEREKDEAGNIFSETFYSEGGIKEFIQMLDKNGRRNPLLPAPIYVEAHDAASNVSVEVAMVYNDAFSENIFSYVNNINTIEGGTHVAGFRRAITRVFKSYGDKNKLFEKSKVEVTGDDFREGLSAIISVKVPEPQFEGQTKTKLGNSDVMGVVDSSVAAVLDAFLEENPREAKTVINKVVLAAQAREAARKARQLVQRKSVMTGSGLPGKLADCSDNDPTKCELYLVEGDSAGGTAKQGRNRNFQAILPLRGKILNVEKAMEHKIYEDNEIKNIFTALGVTIGTEEDDKALNLSKLRYHKLIIMTDADVDGSHIATLILTFVFRYMKAMVEQGYVYIAQPPLYLVKKGKEQIYAWTEEQRKEATVKLAAGGKEDNVNVQRYKGLGEMNAEQLWDTTMNPEYRTLKQVTIESAAEADRVFSMLMGDEVPPRRAFIESHAKYAKIDA</sequence>
<evidence type="ECO:0000256" key="8">
    <source>
        <dbReference type="ARBA" id="ARBA00023125"/>
    </source>
</evidence>
<dbReference type="HAMAP" id="MF_01898">
    <property type="entry name" value="GyrB"/>
    <property type="match status" value="1"/>
</dbReference>
<dbReference type="InterPro" id="IPR020568">
    <property type="entry name" value="Ribosomal_Su5_D2-typ_SF"/>
</dbReference>
<comment type="catalytic activity">
    <reaction evidence="1 10">
        <text>ATP-dependent breakage, passage and rejoining of double-stranded DNA.</text>
        <dbReference type="EC" id="5.6.2.2"/>
    </reaction>
</comment>
<dbReference type="InterPro" id="IPR018522">
    <property type="entry name" value="TopoIIA_CS"/>
</dbReference>
<dbReference type="Pfam" id="PF01751">
    <property type="entry name" value="Toprim"/>
    <property type="match status" value="1"/>
</dbReference>
<dbReference type="PANTHER" id="PTHR45866:SF1">
    <property type="entry name" value="DNA GYRASE SUBUNIT B, MITOCHONDRIAL"/>
    <property type="match status" value="1"/>
</dbReference>
<dbReference type="Pfam" id="PF00986">
    <property type="entry name" value="DNA_gyraseB_C"/>
    <property type="match status" value="1"/>
</dbReference>
<dbReference type="FunFam" id="3.40.50.670:FF:000002">
    <property type="entry name" value="DNA gyrase subunit B"/>
    <property type="match status" value="1"/>
</dbReference>
<dbReference type="PANTHER" id="PTHR45866">
    <property type="entry name" value="DNA GYRASE/TOPOISOMERASE SUBUNIT B"/>
    <property type="match status" value="1"/>
</dbReference>
<evidence type="ECO:0000256" key="2">
    <source>
        <dbReference type="ARBA" id="ARBA00010708"/>
    </source>
</evidence>
<dbReference type="GO" id="GO:0005694">
    <property type="term" value="C:chromosome"/>
    <property type="evidence" value="ECO:0007669"/>
    <property type="project" value="InterPro"/>
</dbReference>
<evidence type="ECO:0000256" key="7">
    <source>
        <dbReference type="ARBA" id="ARBA00023029"/>
    </source>
</evidence>
<dbReference type="EC" id="5.6.2.2" evidence="10"/>
<dbReference type="InterPro" id="IPR034160">
    <property type="entry name" value="TOPRIM_GyrB"/>
</dbReference>
<keyword evidence="13" id="KW-1185">Reference proteome</keyword>
<name>A0A847SHS3_9BACT</name>
<organism evidence="12 13">
    <name type="scientific">Chitinophaga eiseniae</name>
    <dbReference type="NCBI Taxonomy" id="634771"/>
    <lineage>
        <taxon>Bacteria</taxon>
        <taxon>Pseudomonadati</taxon>
        <taxon>Bacteroidota</taxon>
        <taxon>Chitinophagia</taxon>
        <taxon>Chitinophagales</taxon>
        <taxon>Chitinophagaceae</taxon>
        <taxon>Chitinophaga</taxon>
    </lineage>
</organism>
<keyword evidence="7 10" id="KW-0799">Topoisomerase</keyword>
<dbReference type="GO" id="GO:0006261">
    <property type="term" value="P:DNA-templated DNA replication"/>
    <property type="evidence" value="ECO:0007669"/>
    <property type="project" value="UniProtKB-UniRule"/>
</dbReference>
<feature type="binding site" evidence="10">
    <location>
        <position position="523"/>
    </location>
    <ligand>
        <name>Mg(2+)</name>
        <dbReference type="ChEBI" id="CHEBI:18420"/>
        <label>2</label>
    </ligand>
</feature>
<dbReference type="GO" id="GO:0005737">
    <property type="term" value="C:cytoplasm"/>
    <property type="evidence" value="ECO:0007669"/>
    <property type="project" value="UniProtKB-SubCell"/>
</dbReference>
<feature type="binding site" evidence="10">
    <location>
        <position position="521"/>
    </location>
    <ligand>
        <name>Mg(2+)</name>
        <dbReference type="ChEBI" id="CHEBI:18420"/>
        <label>1</label>
        <note>catalytic</note>
    </ligand>
</feature>
<dbReference type="Pfam" id="PF02518">
    <property type="entry name" value="HATPase_c"/>
    <property type="match status" value="1"/>
</dbReference>
<evidence type="ECO:0000256" key="4">
    <source>
        <dbReference type="ARBA" id="ARBA00022741"/>
    </source>
</evidence>
<comment type="miscellaneous">
    <text evidence="10">Few gyrases are as efficient as E.coli at forming negative supercoils. Not all organisms have 2 type II topoisomerases; in organisms with a single type II topoisomerase this enzyme also has to decatenate newly replicated chromosomes.</text>
</comment>
<dbReference type="GO" id="GO:0003677">
    <property type="term" value="F:DNA binding"/>
    <property type="evidence" value="ECO:0007669"/>
    <property type="project" value="UniProtKB-KW"/>
</dbReference>
<reference evidence="12 13" key="1">
    <citation type="submission" date="2020-04" db="EMBL/GenBank/DDBJ databases">
        <authorList>
            <person name="Yin C."/>
        </authorList>
    </citation>
    <scope>NUCLEOTIDE SEQUENCE [LARGE SCALE GENOMIC DNA]</scope>
    <source>
        <strain evidence="12 13">Ak56</strain>
    </source>
</reference>
<dbReference type="PROSITE" id="PS00177">
    <property type="entry name" value="TOPOISOMERASE_II"/>
    <property type="match status" value="1"/>
</dbReference>
<keyword evidence="10" id="KW-0963">Cytoplasm</keyword>
<feature type="site" description="Interaction with DNA" evidence="10">
    <location>
        <position position="471"/>
    </location>
</feature>
<dbReference type="InterPro" id="IPR013506">
    <property type="entry name" value="Topo_IIA_bsu_dom2"/>
</dbReference>
<dbReference type="InterPro" id="IPR000565">
    <property type="entry name" value="Topo_IIA_B"/>
</dbReference>
<dbReference type="NCBIfam" id="NF011501">
    <property type="entry name" value="PRK14939.1"/>
    <property type="match status" value="1"/>
</dbReference>
<dbReference type="Gene3D" id="3.40.50.670">
    <property type="match status" value="1"/>
</dbReference>
<evidence type="ECO:0000256" key="5">
    <source>
        <dbReference type="ARBA" id="ARBA00022840"/>
    </source>
</evidence>
<evidence type="ECO:0000313" key="13">
    <source>
        <dbReference type="Proteomes" id="UP000552864"/>
    </source>
</evidence>
<dbReference type="PRINTS" id="PR00418">
    <property type="entry name" value="TPI2FAMILY"/>
</dbReference>
<feature type="domain" description="Histidine kinase/HSP90-like ATPase" evidence="11">
    <location>
        <begin position="41"/>
        <end position="185"/>
    </location>
</feature>
<comment type="function">
    <text evidence="10">A type II topoisomerase that negatively supercoils closed circular double-stranded (ds) DNA in an ATP-dependent manner to modulate DNA topology and maintain chromosomes in an underwound state. Negative supercoiling favors strand separation, and DNA replication, transcription, recombination and repair, all of which involve strand separation. Also able to catalyze the interconversion of other topological isomers of dsDNA rings, including catenanes and knotted rings. Type II topoisomerases break and join 2 DNA strands simultaneously in an ATP-dependent manner.</text>
</comment>
<accession>A0A847SHS3</accession>
<evidence type="ECO:0000259" key="11">
    <source>
        <dbReference type="SMART" id="SM00387"/>
    </source>
</evidence>